<dbReference type="GO" id="GO:0005886">
    <property type="term" value="C:plasma membrane"/>
    <property type="evidence" value="ECO:0007669"/>
    <property type="project" value="TreeGrafter"/>
</dbReference>
<dbReference type="OrthoDB" id="9803824at2"/>
<evidence type="ECO:0000313" key="6">
    <source>
        <dbReference type="Proteomes" id="UP000176037"/>
    </source>
</evidence>
<dbReference type="SUPFAM" id="SSF55073">
    <property type="entry name" value="Nucleotide cyclase"/>
    <property type="match status" value="1"/>
</dbReference>
<evidence type="ECO:0000313" key="5">
    <source>
        <dbReference type="EMBL" id="OFI34743.1"/>
    </source>
</evidence>
<evidence type="ECO:0000256" key="2">
    <source>
        <dbReference type="ARBA" id="ARBA00012528"/>
    </source>
</evidence>
<comment type="cofactor">
    <cofactor evidence="1">
        <name>Mg(2+)</name>
        <dbReference type="ChEBI" id="CHEBI:18420"/>
    </cofactor>
</comment>
<dbReference type="InterPro" id="IPR029787">
    <property type="entry name" value="Nucleotide_cyclase"/>
</dbReference>
<dbReference type="CDD" id="cd01949">
    <property type="entry name" value="GGDEF"/>
    <property type="match status" value="1"/>
</dbReference>
<name>A0A1E8FH04_9ALTE</name>
<dbReference type="GO" id="GO:0043709">
    <property type="term" value="P:cell adhesion involved in single-species biofilm formation"/>
    <property type="evidence" value="ECO:0007669"/>
    <property type="project" value="TreeGrafter"/>
</dbReference>
<dbReference type="RefSeq" id="WP_070175661.1">
    <property type="nucleotide sequence ID" value="NZ_BMJR01000001.1"/>
</dbReference>
<dbReference type="PANTHER" id="PTHR45138:SF9">
    <property type="entry name" value="DIGUANYLATE CYCLASE DGCM-RELATED"/>
    <property type="match status" value="1"/>
</dbReference>
<dbReference type="GO" id="GO:1902201">
    <property type="term" value="P:negative regulation of bacterial-type flagellum-dependent cell motility"/>
    <property type="evidence" value="ECO:0007669"/>
    <property type="project" value="TreeGrafter"/>
</dbReference>
<dbReference type="Pfam" id="PF00990">
    <property type="entry name" value="GGDEF"/>
    <property type="match status" value="1"/>
</dbReference>
<evidence type="ECO:0000256" key="1">
    <source>
        <dbReference type="ARBA" id="ARBA00001946"/>
    </source>
</evidence>
<keyword evidence="6" id="KW-1185">Reference proteome</keyword>
<dbReference type="STRING" id="1856405.BFC17_14280"/>
<dbReference type="EC" id="2.7.7.65" evidence="2"/>
<comment type="catalytic activity">
    <reaction evidence="3">
        <text>2 GTP = 3',3'-c-di-GMP + 2 diphosphate</text>
        <dbReference type="Rhea" id="RHEA:24898"/>
        <dbReference type="ChEBI" id="CHEBI:33019"/>
        <dbReference type="ChEBI" id="CHEBI:37565"/>
        <dbReference type="ChEBI" id="CHEBI:58805"/>
        <dbReference type="EC" id="2.7.7.65"/>
    </reaction>
</comment>
<accession>A0A1E8FH04</accession>
<gene>
    <name evidence="5" type="ORF">BFC17_14280</name>
</gene>
<dbReference type="Gene3D" id="3.30.70.270">
    <property type="match status" value="1"/>
</dbReference>
<organism evidence="5 6">
    <name type="scientific">Alteromonas lipolytica</name>
    <dbReference type="NCBI Taxonomy" id="1856405"/>
    <lineage>
        <taxon>Bacteria</taxon>
        <taxon>Pseudomonadati</taxon>
        <taxon>Pseudomonadota</taxon>
        <taxon>Gammaproteobacteria</taxon>
        <taxon>Alteromonadales</taxon>
        <taxon>Alteromonadaceae</taxon>
        <taxon>Alteromonas/Salinimonas group</taxon>
        <taxon>Alteromonas</taxon>
    </lineage>
</organism>
<protein>
    <recommendedName>
        <fullName evidence="2">diguanylate cyclase</fullName>
        <ecNumber evidence="2">2.7.7.65</ecNumber>
    </recommendedName>
</protein>
<reference evidence="5 6" key="1">
    <citation type="submission" date="2016-09" db="EMBL/GenBank/DDBJ databases">
        <title>Alteromonas lipolytica, a new species isolated from sea water.</title>
        <authorList>
            <person name="Wu Y.-H."/>
            <person name="Cheng H."/>
            <person name="Xu X.-W."/>
        </authorList>
    </citation>
    <scope>NUCLEOTIDE SEQUENCE [LARGE SCALE GENOMIC DNA]</scope>
    <source>
        <strain evidence="5 6">JW12</strain>
    </source>
</reference>
<dbReference type="InterPro" id="IPR000160">
    <property type="entry name" value="GGDEF_dom"/>
</dbReference>
<dbReference type="GO" id="GO:0052621">
    <property type="term" value="F:diguanylate cyclase activity"/>
    <property type="evidence" value="ECO:0007669"/>
    <property type="project" value="UniProtKB-EC"/>
</dbReference>
<dbReference type="PANTHER" id="PTHR45138">
    <property type="entry name" value="REGULATORY COMPONENTS OF SENSORY TRANSDUCTION SYSTEM"/>
    <property type="match status" value="1"/>
</dbReference>
<dbReference type="EMBL" id="MJIC01000010">
    <property type="protein sequence ID" value="OFI34743.1"/>
    <property type="molecule type" value="Genomic_DNA"/>
</dbReference>
<proteinExistence type="predicted"/>
<dbReference type="AlphaFoldDB" id="A0A1E8FH04"/>
<dbReference type="SMART" id="SM00267">
    <property type="entry name" value="GGDEF"/>
    <property type="match status" value="1"/>
</dbReference>
<dbReference type="Proteomes" id="UP000176037">
    <property type="component" value="Unassembled WGS sequence"/>
</dbReference>
<comment type="caution">
    <text evidence="5">The sequence shown here is derived from an EMBL/GenBank/DDBJ whole genome shotgun (WGS) entry which is preliminary data.</text>
</comment>
<dbReference type="InterPro" id="IPR043128">
    <property type="entry name" value="Rev_trsase/Diguanyl_cyclase"/>
</dbReference>
<dbReference type="FunFam" id="3.30.70.270:FF:000001">
    <property type="entry name" value="Diguanylate cyclase domain protein"/>
    <property type="match status" value="1"/>
</dbReference>
<evidence type="ECO:0000256" key="3">
    <source>
        <dbReference type="ARBA" id="ARBA00034247"/>
    </source>
</evidence>
<dbReference type="PROSITE" id="PS50887">
    <property type="entry name" value="GGDEF"/>
    <property type="match status" value="1"/>
</dbReference>
<feature type="domain" description="GGDEF" evidence="4">
    <location>
        <begin position="194"/>
        <end position="323"/>
    </location>
</feature>
<sequence>MVQATTTQNTHNILEHISGLTAQKDFELLNFSLLKSLSALLTKTRVQTLAVTQDCRFVKQVKYTSDGLDINSNDIDLDERVTKAITKVHQAELDNYIERIGHQSLAIYVLTQERTVTYYLLVAFPRAITQADSYLIAGVLEIYRNFSSLLAHSQTDELTGLSNRKTFESAIYRVCELIREHVSESEDATAQENDGYWLCAIDIDHFKSVNDQFGHLFGDEVLVRFAQIMRTEFKIDDLLFRFGGEEFIALVKAQDRQAVEVILERFRQTIEDTQFSKIDRLTISLGVVAVDPNVFHMTLMDYADQALYYSKENGRNRMTFFDDLVAQGHARLETFEEGEIDLF</sequence>
<dbReference type="InterPro" id="IPR050469">
    <property type="entry name" value="Diguanylate_Cyclase"/>
</dbReference>
<dbReference type="NCBIfam" id="TIGR00254">
    <property type="entry name" value="GGDEF"/>
    <property type="match status" value="1"/>
</dbReference>
<evidence type="ECO:0000259" key="4">
    <source>
        <dbReference type="PROSITE" id="PS50887"/>
    </source>
</evidence>